<comment type="caution">
    <text evidence="9">The sequence shown here is derived from an EMBL/GenBank/DDBJ whole genome shotgun (WGS) entry which is preliminary data.</text>
</comment>
<accession>A0AAX6I2N9</accession>
<dbReference type="Gene3D" id="3.10.660.10">
    <property type="entry name" value="DPH Zinc finger"/>
    <property type="match status" value="1"/>
</dbReference>
<dbReference type="GO" id="GO:0017183">
    <property type="term" value="P:protein histidyl modification to diphthamide"/>
    <property type="evidence" value="ECO:0007669"/>
    <property type="project" value="InterPro"/>
</dbReference>
<sequence>MLLKGDNSVRKTHYDVLAVNQDASYAEIRASYKAAILSSHPDKLLKVSEFQDKFLDVQKAWEVLSDSKARSNYDRELRASAPEVDVVADEVRLEEMSVETDNDLEELSYQCRCGDRYSVTSEELREMGFLLSKNGGVTSVEYTTADVAVSACVLLPCGSCSLRIKLVIDLQC</sequence>
<keyword evidence="6" id="KW-0539">Nucleus</keyword>
<dbReference type="PRINTS" id="PR00625">
    <property type="entry name" value="JDOMAIN"/>
</dbReference>
<evidence type="ECO:0000256" key="4">
    <source>
        <dbReference type="ARBA" id="ARBA00022723"/>
    </source>
</evidence>
<dbReference type="GO" id="GO:0005783">
    <property type="term" value="C:endoplasmic reticulum"/>
    <property type="evidence" value="ECO:0007669"/>
    <property type="project" value="UniProtKB-ARBA"/>
</dbReference>
<dbReference type="CDD" id="cd06257">
    <property type="entry name" value="DnaJ"/>
    <property type="match status" value="1"/>
</dbReference>
<dbReference type="InterPro" id="IPR007872">
    <property type="entry name" value="DPH_MB_dom"/>
</dbReference>
<dbReference type="SUPFAM" id="SSF46565">
    <property type="entry name" value="Chaperone J-domain"/>
    <property type="match status" value="1"/>
</dbReference>
<dbReference type="InterPro" id="IPR036671">
    <property type="entry name" value="DPH_MB_sf"/>
</dbReference>
<proteinExistence type="inferred from homology"/>
<dbReference type="InterPro" id="IPR036869">
    <property type="entry name" value="J_dom_sf"/>
</dbReference>
<dbReference type="SMART" id="SM00271">
    <property type="entry name" value="DnaJ"/>
    <property type="match status" value="1"/>
</dbReference>
<dbReference type="PROSITE" id="PS51074">
    <property type="entry name" value="DPH_MB"/>
    <property type="match status" value="1"/>
</dbReference>
<evidence type="ECO:0000256" key="3">
    <source>
        <dbReference type="ARBA" id="ARBA00006169"/>
    </source>
</evidence>
<dbReference type="Pfam" id="PF00226">
    <property type="entry name" value="DnaJ"/>
    <property type="match status" value="1"/>
</dbReference>
<keyword evidence="10" id="KW-1185">Reference proteome</keyword>
<organism evidence="9 10">
    <name type="scientific">Iris pallida</name>
    <name type="common">Sweet iris</name>
    <dbReference type="NCBI Taxonomy" id="29817"/>
    <lineage>
        <taxon>Eukaryota</taxon>
        <taxon>Viridiplantae</taxon>
        <taxon>Streptophyta</taxon>
        <taxon>Embryophyta</taxon>
        <taxon>Tracheophyta</taxon>
        <taxon>Spermatophyta</taxon>
        <taxon>Magnoliopsida</taxon>
        <taxon>Liliopsida</taxon>
        <taxon>Asparagales</taxon>
        <taxon>Iridaceae</taxon>
        <taxon>Iridoideae</taxon>
        <taxon>Irideae</taxon>
        <taxon>Iris</taxon>
    </lineage>
</organism>
<feature type="domain" description="J" evidence="7">
    <location>
        <begin position="12"/>
        <end position="77"/>
    </location>
</feature>
<dbReference type="PROSITE" id="PS50076">
    <property type="entry name" value="DNAJ_2"/>
    <property type="match status" value="1"/>
</dbReference>
<comment type="similarity">
    <text evidence="3">Belongs to the DPH4 family.</text>
</comment>
<dbReference type="PANTHER" id="PTHR21454">
    <property type="entry name" value="DPH3 HOMOLOG-RELATED"/>
    <property type="match status" value="1"/>
</dbReference>
<dbReference type="SUPFAM" id="SSF144217">
    <property type="entry name" value="CSL zinc finger"/>
    <property type="match status" value="1"/>
</dbReference>
<dbReference type="PANTHER" id="PTHR21454:SF47">
    <property type="entry name" value="DNAJ HEAT SHOCK N-TERMINAL DOMAIN-CONTAINING PROTEIN"/>
    <property type="match status" value="1"/>
</dbReference>
<dbReference type="GO" id="GO:0005829">
    <property type="term" value="C:cytosol"/>
    <property type="evidence" value="ECO:0007669"/>
    <property type="project" value="TreeGrafter"/>
</dbReference>
<evidence type="ECO:0000256" key="6">
    <source>
        <dbReference type="ARBA" id="ARBA00023242"/>
    </source>
</evidence>
<dbReference type="AlphaFoldDB" id="A0AAX6I2N9"/>
<evidence type="ECO:0000313" key="9">
    <source>
        <dbReference type="EMBL" id="KAJ6847067.1"/>
    </source>
</evidence>
<evidence type="ECO:0000259" key="7">
    <source>
        <dbReference type="PROSITE" id="PS50076"/>
    </source>
</evidence>
<reference evidence="9" key="2">
    <citation type="submission" date="2023-04" db="EMBL/GenBank/DDBJ databases">
        <authorList>
            <person name="Bruccoleri R.E."/>
            <person name="Oakeley E.J."/>
            <person name="Faust A.-M."/>
            <person name="Dessus-Babus S."/>
            <person name="Altorfer M."/>
            <person name="Burckhardt D."/>
            <person name="Oertli M."/>
            <person name="Naumann U."/>
            <person name="Petersen F."/>
            <person name="Wong J."/>
        </authorList>
    </citation>
    <scope>NUCLEOTIDE SEQUENCE</scope>
    <source>
        <strain evidence="9">GSM-AAB239-AS_SAM_17_03QT</strain>
        <tissue evidence="9">Leaf</tissue>
    </source>
</reference>
<dbReference type="EMBL" id="JANAVB010005597">
    <property type="protein sequence ID" value="KAJ6847067.1"/>
    <property type="molecule type" value="Genomic_DNA"/>
</dbReference>
<reference evidence="9" key="1">
    <citation type="journal article" date="2023" name="GigaByte">
        <title>Genome assembly of the bearded iris, Iris pallida Lam.</title>
        <authorList>
            <person name="Bruccoleri R.E."/>
            <person name="Oakeley E.J."/>
            <person name="Faust A.M.E."/>
            <person name="Altorfer M."/>
            <person name="Dessus-Babus S."/>
            <person name="Burckhardt D."/>
            <person name="Oertli M."/>
            <person name="Naumann U."/>
            <person name="Petersen F."/>
            <person name="Wong J."/>
        </authorList>
    </citation>
    <scope>NUCLEOTIDE SEQUENCE</scope>
    <source>
        <strain evidence="9">GSM-AAB239-AS_SAM_17_03QT</strain>
    </source>
</reference>
<keyword evidence="5" id="KW-0408">Iron</keyword>
<dbReference type="GO" id="GO:0046872">
    <property type="term" value="F:metal ion binding"/>
    <property type="evidence" value="ECO:0007669"/>
    <property type="project" value="UniProtKB-KW"/>
</dbReference>
<evidence type="ECO:0000256" key="2">
    <source>
        <dbReference type="ARBA" id="ARBA00004496"/>
    </source>
</evidence>
<dbReference type="InterPro" id="IPR001623">
    <property type="entry name" value="DnaJ_domain"/>
</dbReference>
<comment type="subcellular location">
    <subcellularLocation>
        <location evidence="2">Cytoplasm</location>
    </subcellularLocation>
    <subcellularLocation>
        <location evidence="1">Nucleus</location>
    </subcellularLocation>
</comment>
<dbReference type="Proteomes" id="UP001140949">
    <property type="component" value="Unassembled WGS sequence"/>
</dbReference>
<dbReference type="Gene3D" id="1.10.287.110">
    <property type="entry name" value="DnaJ domain"/>
    <property type="match status" value="1"/>
</dbReference>
<protein>
    <submittedName>
        <fullName evidence="9">DPH4-like protein</fullName>
    </submittedName>
</protein>
<evidence type="ECO:0000313" key="10">
    <source>
        <dbReference type="Proteomes" id="UP001140949"/>
    </source>
</evidence>
<feature type="domain" description="DPH-type MB" evidence="8">
    <location>
        <begin position="87"/>
        <end position="169"/>
    </location>
</feature>
<dbReference type="GO" id="GO:0005634">
    <property type="term" value="C:nucleus"/>
    <property type="evidence" value="ECO:0007669"/>
    <property type="project" value="UniProtKB-SubCell"/>
</dbReference>
<dbReference type="Pfam" id="PF05207">
    <property type="entry name" value="Zn_ribbon_CSL"/>
    <property type="match status" value="1"/>
</dbReference>
<name>A0AAX6I2N9_IRIPA</name>
<keyword evidence="4" id="KW-0479">Metal-binding</keyword>
<evidence type="ECO:0000259" key="8">
    <source>
        <dbReference type="PROSITE" id="PS51074"/>
    </source>
</evidence>
<evidence type="ECO:0000256" key="1">
    <source>
        <dbReference type="ARBA" id="ARBA00004123"/>
    </source>
</evidence>
<dbReference type="InterPro" id="IPR044248">
    <property type="entry name" value="DPH3/4-like"/>
</dbReference>
<gene>
    <name evidence="9" type="ORF">M6B38_284670</name>
</gene>
<evidence type="ECO:0000256" key="5">
    <source>
        <dbReference type="ARBA" id="ARBA00023004"/>
    </source>
</evidence>